<gene>
    <name evidence="8" type="ORF">KHA93_18775</name>
</gene>
<proteinExistence type="inferred from homology"/>
<comment type="subcellular location">
    <subcellularLocation>
        <location evidence="4">Secreted</location>
    </subcellularLocation>
    <subcellularLocation>
        <location evidence="4">Bacterial flagellum</location>
    </subcellularLocation>
</comment>
<dbReference type="RefSeq" id="WP_213112100.1">
    <property type="nucleotide sequence ID" value="NZ_JAGYPJ010000001.1"/>
</dbReference>
<comment type="caution">
    <text evidence="8">The sequence shown here is derived from an EMBL/GenBank/DDBJ whole genome shotgun (WGS) entry which is preliminary data.</text>
</comment>
<protein>
    <recommendedName>
        <fullName evidence="2 4">Flagellin</fullName>
    </recommendedName>
</protein>
<dbReference type="InterPro" id="IPR042187">
    <property type="entry name" value="Flagellin_C_sub2"/>
</dbReference>
<dbReference type="InterPro" id="IPR001492">
    <property type="entry name" value="Flagellin"/>
</dbReference>
<dbReference type="Pfam" id="PF00669">
    <property type="entry name" value="Flagellin_N"/>
    <property type="match status" value="1"/>
</dbReference>
<evidence type="ECO:0000256" key="4">
    <source>
        <dbReference type="RuleBase" id="RU362073"/>
    </source>
</evidence>
<dbReference type="PANTHER" id="PTHR42792">
    <property type="entry name" value="FLAGELLIN"/>
    <property type="match status" value="1"/>
</dbReference>
<reference evidence="8 9" key="1">
    <citation type="submission" date="2021-05" db="EMBL/GenBank/DDBJ databases">
        <title>Novel Bacillus species.</title>
        <authorList>
            <person name="Liu G."/>
        </authorList>
    </citation>
    <scope>NUCLEOTIDE SEQUENCE [LARGE SCALE GENOMIC DNA]</scope>
    <source>
        <strain evidence="8 9">FJAT-49732</strain>
    </source>
</reference>
<keyword evidence="5" id="KW-0175">Coiled coil</keyword>
<dbReference type="Gene3D" id="1.20.1330.10">
    <property type="entry name" value="f41 fragment of flagellin, N-terminal domain"/>
    <property type="match status" value="1"/>
</dbReference>
<evidence type="ECO:0000313" key="9">
    <source>
        <dbReference type="Proteomes" id="UP000682713"/>
    </source>
</evidence>
<evidence type="ECO:0000259" key="6">
    <source>
        <dbReference type="Pfam" id="PF00669"/>
    </source>
</evidence>
<dbReference type="PRINTS" id="PR00207">
    <property type="entry name" value="FLAGELLIN"/>
</dbReference>
<dbReference type="InterPro" id="IPR046358">
    <property type="entry name" value="Flagellin_C"/>
</dbReference>
<keyword evidence="4" id="KW-0964">Secreted</keyword>
<organism evidence="8 9">
    <name type="scientific">Lederbergia citrisecunda</name>
    <dbReference type="NCBI Taxonomy" id="2833583"/>
    <lineage>
        <taxon>Bacteria</taxon>
        <taxon>Bacillati</taxon>
        <taxon>Bacillota</taxon>
        <taxon>Bacilli</taxon>
        <taxon>Bacillales</taxon>
        <taxon>Bacillaceae</taxon>
        <taxon>Lederbergia</taxon>
    </lineage>
</organism>
<evidence type="ECO:0000256" key="5">
    <source>
        <dbReference type="SAM" id="Coils"/>
    </source>
</evidence>
<evidence type="ECO:0000256" key="3">
    <source>
        <dbReference type="ARBA" id="ARBA00023143"/>
    </source>
</evidence>
<keyword evidence="8" id="KW-0966">Cell projection</keyword>
<feature type="coiled-coil region" evidence="5">
    <location>
        <begin position="177"/>
        <end position="235"/>
    </location>
</feature>
<comment type="similarity">
    <text evidence="1 4">Belongs to the bacterial flagellin family.</text>
</comment>
<evidence type="ECO:0000313" key="8">
    <source>
        <dbReference type="EMBL" id="MBS4201650.1"/>
    </source>
</evidence>
<accession>A0A942YNF3</accession>
<dbReference type="Proteomes" id="UP000682713">
    <property type="component" value="Unassembled WGS sequence"/>
</dbReference>
<keyword evidence="3 4" id="KW-0975">Bacterial flagellum</keyword>
<dbReference type="SUPFAM" id="SSF64518">
    <property type="entry name" value="Phase 1 flagellin"/>
    <property type="match status" value="1"/>
</dbReference>
<dbReference type="PANTHER" id="PTHR42792:SF2">
    <property type="entry name" value="FLAGELLIN"/>
    <property type="match status" value="1"/>
</dbReference>
<feature type="domain" description="Flagellin N-terminal" evidence="6">
    <location>
        <begin position="10"/>
        <end position="139"/>
    </location>
</feature>
<evidence type="ECO:0000256" key="1">
    <source>
        <dbReference type="ARBA" id="ARBA00005709"/>
    </source>
</evidence>
<dbReference type="Pfam" id="PF00700">
    <property type="entry name" value="Flagellin_C"/>
    <property type="match status" value="1"/>
</dbReference>
<dbReference type="AlphaFoldDB" id="A0A942YNF3"/>
<dbReference type="GO" id="GO:0009288">
    <property type="term" value="C:bacterial-type flagellum"/>
    <property type="evidence" value="ECO:0007669"/>
    <property type="project" value="UniProtKB-SubCell"/>
</dbReference>
<dbReference type="EMBL" id="JAGYPJ010000001">
    <property type="protein sequence ID" value="MBS4201650.1"/>
    <property type="molecule type" value="Genomic_DNA"/>
</dbReference>
<keyword evidence="8" id="KW-0969">Cilium</keyword>
<evidence type="ECO:0000256" key="2">
    <source>
        <dbReference type="ARBA" id="ARBA00020110"/>
    </source>
</evidence>
<keyword evidence="8" id="KW-0282">Flagellum</keyword>
<name>A0A942YNF3_9BACI</name>
<dbReference type="GO" id="GO:0005576">
    <property type="term" value="C:extracellular region"/>
    <property type="evidence" value="ECO:0007669"/>
    <property type="project" value="UniProtKB-SubCell"/>
</dbReference>
<keyword evidence="9" id="KW-1185">Reference proteome</keyword>
<dbReference type="GO" id="GO:0005198">
    <property type="term" value="F:structural molecule activity"/>
    <property type="evidence" value="ECO:0007669"/>
    <property type="project" value="UniProtKB-UniRule"/>
</dbReference>
<evidence type="ECO:0000259" key="7">
    <source>
        <dbReference type="Pfam" id="PF00700"/>
    </source>
</evidence>
<sequence length="279" mass="31172">MLGKWYSTGLSMINQMNRHLAISQRSLERISSGMRINRASDDPAGLAISEKMRAQIRGLHMAGRNIQDGISLLQTAEGGLNETHAILQRMRELSVQAASDTYTDADREALALEFEELKKEIQRISKDVQFNSMPLLDGSRNSIRIQAGANAGQYIEMSIGDMSAGAIGINDLSINTRDKANEAMSQLDDAIRKVSSERSKIGAYMNRLEHAYNNAMNMEENLIAAESRIRDADIAKEIMNYTKANILLQANQYVMSLHMQQAYSILQLLKINGDNYKLK</sequence>
<dbReference type="Gene3D" id="6.10.10.10">
    <property type="entry name" value="Flagellar export chaperone, C-terminal domain"/>
    <property type="match status" value="1"/>
</dbReference>
<comment type="function">
    <text evidence="4">Flagellin is the subunit protein which polymerizes to form the filaments of bacterial flagella.</text>
</comment>
<feature type="domain" description="Flagellin C-terminal" evidence="7">
    <location>
        <begin position="185"/>
        <end position="269"/>
    </location>
</feature>
<dbReference type="InterPro" id="IPR001029">
    <property type="entry name" value="Flagellin_N"/>
</dbReference>